<dbReference type="Pfam" id="PF13359">
    <property type="entry name" value="DDE_Tnp_4"/>
    <property type="match status" value="1"/>
</dbReference>
<comment type="cofactor">
    <cofactor evidence="1">
        <name>a divalent metal cation</name>
        <dbReference type="ChEBI" id="CHEBI:60240"/>
    </cofactor>
</comment>
<dbReference type="GO" id="GO:0046872">
    <property type="term" value="F:metal ion binding"/>
    <property type="evidence" value="ECO:0007669"/>
    <property type="project" value="UniProtKB-KW"/>
</dbReference>
<evidence type="ECO:0000259" key="3">
    <source>
        <dbReference type="Pfam" id="PF13359"/>
    </source>
</evidence>
<reference evidence="4 5" key="1">
    <citation type="submission" date="2020-02" db="EMBL/GenBank/DDBJ databases">
        <authorList>
            <person name="Chaudhuri R."/>
        </authorList>
    </citation>
    <scope>NUCLEOTIDE SEQUENCE [LARGE SCALE GENOMIC DNA]</scope>
    <source>
        <strain evidence="4">SFB21</strain>
    </source>
</reference>
<name>A0A811GG64_9GAMM</name>
<evidence type="ECO:0000313" key="4">
    <source>
        <dbReference type="EMBL" id="CAB1221573.1"/>
    </source>
</evidence>
<accession>A0A811GG64</accession>
<sequence>MPQKFQFKGLKKQKKSYSGKKKTHTFKVQAIIHYKTQQILSLCTDRGTVHDFELFKRNLKQIPSGAFILADKGYQGIYAVYPNSLLPLKAKRRCKLDPELKIYNQEINKRRIGIEHVFGRLKTFKILAGRYRNRGKRLGLRFSLITGIYNLELSEK</sequence>
<feature type="domain" description="DDE Tnp4" evidence="3">
    <location>
        <begin position="10"/>
        <end position="134"/>
    </location>
</feature>
<protein>
    <submittedName>
        <fullName evidence="4">Transposase DDE domain protein</fullName>
    </submittedName>
</protein>
<evidence type="ECO:0000313" key="5">
    <source>
        <dbReference type="Proteomes" id="UP000489961"/>
    </source>
</evidence>
<keyword evidence="2" id="KW-0479">Metal-binding</keyword>
<organism evidence="4 5">
    <name type="scientific">Acinetobacter bouvetii</name>
    <dbReference type="NCBI Taxonomy" id="202951"/>
    <lineage>
        <taxon>Bacteria</taxon>
        <taxon>Pseudomonadati</taxon>
        <taxon>Pseudomonadota</taxon>
        <taxon>Gammaproteobacteria</taxon>
        <taxon>Moraxellales</taxon>
        <taxon>Moraxellaceae</taxon>
        <taxon>Acinetobacter</taxon>
    </lineage>
</organism>
<dbReference type="AlphaFoldDB" id="A0A811GG64"/>
<dbReference type="Proteomes" id="UP000489961">
    <property type="component" value="Unassembled WGS sequence"/>
</dbReference>
<comment type="caution">
    <text evidence="4">The sequence shown here is derived from an EMBL/GenBank/DDBJ whole genome shotgun (WGS) entry which is preliminary data.</text>
</comment>
<dbReference type="RefSeq" id="WP_214645948.1">
    <property type="nucleotide sequence ID" value="NZ_CADDTS010000048.1"/>
</dbReference>
<evidence type="ECO:0000256" key="2">
    <source>
        <dbReference type="ARBA" id="ARBA00022723"/>
    </source>
</evidence>
<proteinExistence type="predicted"/>
<gene>
    <name evidence="4" type="ORF">SFB21_2874</name>
</gene>
<evidence type="ECO:0000256" key="1">
    <source>
        <dbReference type="ARBA" id="ARBA00001968"/>
    </source>
</evidence>
<dbReference type="InterPro" id="IPR027806">
    <property type="entry name" value="HARBI1_dom"/>
</dbReference>
<dbReference type="EMBL" id="CADDTS010000048">
    <property type="protein sequence ID" value="CAB1221573.1"/>
    <property type="molecule type" value="Genomic_DNA"/>
</dbReference>